<protein>
    <recommendedName>
        <fullName evidence="11 12">ATP synthase subunit a</fullName>
    </recommendedName>
    <alternativeName>
        <fullName evidence="11">ATP synthase F0 sector subunit a</fullName>
    </alternativeName>
    <alternativeName>
        <fullName evidence="11">F-ATPase subunit 6</fullName>
    </alternativeName>
</protein>
<feature type="transmembrane region" description="Helical" evidence="11">
    <location>
        <begin position="120"/>
        <end position="139"/>
    </location>
</feature>
<evidence type="ECO:0000256" key="3">
    <source>
        <dbReference type="ARBA" id="ARBA00022448"/>
    </source>
</evidence>
<dbReference type="EMBL" id="QRKC01000001">
    <property type="protein sequence ID" value="RHH79757.1"/>
    <property type="molecule type" value="Genomic_DNA"/>
</dbReference>
<evidence type="ECO:0000256" key="10">
    <source>
        <dbReference type="ARBA" id="ARBA00023310"/>
    </source>
</evidence>
<evidence type="ECO:0000313" key="16">
    <source>
        <dbReference type="Proteomes" id="UP000261088"/>
    </source>
</evidence>
<evidence type="ECO:0000256" key="12">
    <source>
        <dbReference type="RuleBase" id="RU000483"/>
    </source>
</evidence>
<dbReference type="PANTHER" id="PTHR11410">
    <property type="entry name" value="ATP SYNTHASE SUBUNIT A"/>
    <property type="match status" value="1"/>
</dbReference>
<feature type="transmembrane region" description="Helical" evidence="11">
    <location>
        <begin position="256"/>
        <end position="276"/>
    </location>
</feature>
<dbReference type="Pfam" id="PF00119">
    <property type="entry name" value="ATP-synt_A"/>
    <property type="match status" value="1"/>
</dbReference>
<evidence type="ECO:0000256" key="2">
    <source>
        <dbReference type="ARBA" id="ARBA00006810"/>
    </source>
</evidence>
<keyword evidence="4 11" id="KW-0138">CF(0)</keyword>
<evidence type="ECO:0000256" key="6">
    <source>
        <dbReference type="ARBA" id="ARBA00022781"/>
    </source>
</evidence>
<keyword evidence="8 11" id="KW-0406">Ion transport</keyword>
<keyword evidence="15" id="KW-0378">Hydrolase</keyword>
<dbReference type="GO" id="GO:0045259">
    <property type="term" value="C:proton-transporting ATP synthase complex"/>
    <property type="evidence" value="ECO:0007669"/>
    <property type="project" value="UniProtKB-KW"/>
</dbReference>
<dbReference type="SUPFAM" id="SSF81336">
    <property type="entry name" value="F1F0 ATP synthase subunit A"/>
    <property type="match status" value="1"/>
</dbReference>
<feature type="transmembrane region" description="Helical" evidence="11">
    <location>
        <begin position="213"/>
        <end position="235"/>
    </location>
</feature>
<dbReference type="Proteomes" id="UP000283732">
    <property type="component" value="Unassembled WGS sequence"/>
</dbReference>
<dbReference type="InterPro" id="IPR000568">
    <property type="entry name" value="ATP_synth_F0_asu"/>
</dbReference>
<evidence type="ECO:0000256" key="5">
    <source>
        <dbReference type="ARBA" id="ARBA00022692"/>
    </source>
</evidence>
<dbReference type="GO" id="GO:0005886">
    <property type="term" value="C:plasma membrane"/>
    <property type="evidence" value="ECO:0007669"/>
    <property type="project" value="UniProtKB-SubCell"/>
</dbReference>
<evidence type="ECO:0000256" key="1">
    <source>
        <dbReference type="ARBA" id="ARBA00004141"/>
    </source>
</evidence>
<evidence type="ECO:0000313" key="14">
    <source>
        <dbReference type="EMBL" id="RGN50548.1"/>
    </source>
</evidence>
<organism evidence="15 17">
    <name type="scientific">Parabacteroides merdae</name>
    <dbReference type="NCBI Taxonomy" id="46503"/>
    <lineage>
        <taxon>Bacteria</taxon>
        <taxon>Pseudomonadati</taxon>
        <taxon>Bacteroidota</taxon>
        <taxon>Bacteroidia</taxon>
        <taxon>Bacteroidales</taxon>
        <taxon>Tannerellaceae</taxon>
        <taxon>Parabacteroides</taxon>
    </lineage>
</organism>
<keyword evidence="9 11" id="KW-0472">Membrane</keyword>
<evidence type="ECO:0000256" key="8">
    <source>
        <dbReference type="ARBA" id="ARBA00023065"/>
    </source>
</evidence>
<evidence type="ECO:0000313" key="18">
    <source>
        <dbReference type="Proteomes" id="UP000437446"/>
    </source>
</evidence>
<keyword evidence="10 11" id="KW-0066">ATP synthesis</keyword>
<keyword evidence="6 11" id="KW-0375">Hydrogen ion transport</keyword>
<dbReference type="EMBL" id="QSUP01000015">
    <property type="protein sequence ID" value="RGN50548.1"/>
    <property type="molecule type" value="Genomic_DNA"/>
</dbReference>
<accession>A0A3R6C3D2</accession>
<dbReference type="Proteomes" id="UP000437446">
    <property type="component" value="Unassembled WGS sequence"/>
</dbReference>
<name>A0A3R6C3D2_9BACT</name>
<reference evidence="16 17" key="1">
    <citation type="submission" date="2018-08" db="EMBL/GenBank/DDBJ databases">
        <title>A genome reference for cultivated species of the human gut microbiota.</title>
        <authorList>
            <person name="Zou Y."/>
            <person name="Xue W."/>
            <person name="Luo G."/>
        </authorList>
    </citation>
    <scope>NUCLEOTIDE SEQUENCE [LARGE SCALE GENOMIC DNA]</scope>
    <source>
        <strain evidence="15 17">AM16-50</strain>
        <strain evidence="14 16">OM05-11AA</strain>
    </source>
</reference>
<dbReference type="PANTHER" id="PTHR11410:SF0">
    <property type="entry name" value="ATP SYNTHASE SUBUNIT A"/>
    <property type="match status" value="1"/>
</dbReference>
<dbReference type="InterPro" id="IPR035908">
    <property type="entry name" value="F0_ATP_A_sf"/>
</dbReference>
<keyword evidence="5 11" id="KW-0812">Transmembrane</keyword>
<evidence type="ECO:0000256" key="7">
    <source>
        <dbReference type="ARBA" id="ARBA00022989"/>
    </source>
</evidence>
<evidence type="ECO:0000313" key="15">
    <source>
        <dbReference type="EMBL" id="RHH79757.1"/>
    </source>
</evidence>
<feature type="transmembrane region" description="Helical" evidence="11">
    <location>
        <begin position="313"/>
        <end position="336"/>
    </location>
</feature>
<keyword evidence="3 11" id="KW-0813">Transport</keyword>
<dbReference type="AlphaFoldDB" id="A0A3R6C3D2"/>
<dbReference type="CDD" id="cd00310">
    <property type="entry name" value="ATP-synt_Fo_a_6"/>
    <property type="match status" value="1"/>
</dbReference>
<dbReference type="GO" id="GO:0016787">
    <property type="term" value="F:hydrolase activity"/>
    <property type="evidence" value="ECO:0007669"/>
    <property type="project" value="UniProtKB-KW"/>
</dbReference>
<dbReference type="PRINTS" id="PR00123">
    <property type="entry name" value="ATPASEA"/>
</dbReference>
<dbReference type="Gene3D" id="1.20.120.220">
    <property type="entry name" value="ATP synthase, F0 complex, subunit A"/>
    <property type="match status" value="1"/>
</dbReference>
<feature type="transmembrane region" description="Helical" evidence="11">
    <location>
        <begin position="282"/>
        <end position="306"/>
    </location>
</feature>
<evidence type="ECO:0000313" key="17">
    <source>
        <dbReference type="Proteomes" id="UP000283732"/>
    </source>
</evidence>
<dbReference type="RefSeq" id="WP_046452844.1">
    <property type="nucleotide sequence ID" value="NZ_DAWDXW010000002.1"/>
</dbReference>
<keyword evidence="11" id="KW-1003">Cell membrane</keyword>
<feature type="transmembrane region" description="Helical" evidence="11">
    <location>
        <begin position="187"/>
        <end position="207"/>
    </location>
</feature>
<dbReference type="NCBIfam" id="TIGR01131">
    <property type="entry name" value="ATP_synt_6_or_A"/>
    <property type="match status" value="1"/>
</dbReference>
<evidence type="ECO:0000256" key="11">
    <source>
        <dbReference type="HAMAP-Rule" id="MF_01393"/>
    </source>
</evidence>
<comment type="subcellular location">
    <subcellularLocation>
        <location evidence="11 12">Cell membrane</location>
        <topology evidence="11 12">Multi-pass membrane protein</topology>
    </subcellularLocation>
    <subcellularLocation>
        <location evidence="1">Membrane</location>
        <topology evidence="1">Multi-pass membrane protein</topology>
    </subcellularLocation>
</comment>
<gene>
    <name evidence="11 15" type="primary">atpB</name>
    <name evidence="15" type="ORF">DW191_01035</name>
    <name evidence="14" type="ORF">DXB61_12545</name>
    <name evidence="13" type="ORF">GMD66_12345</name>
</gene>
<sequence length="351" mass="40151">MMNNVKNKRLIWTVLFMWLYFLTPIRAASEDSVDVQEIVFSHIQDAYTWHITEWNGKEIAIPLPVLIKSEERGWDLFLSHHLHQNQIHNNYYIATDGEYAGKIVEKNSLGEEVRPIDLSLTKNVCGLLLSCCILLFIILRTARWYKKHPNEVPDGFTGLMEMAVTYLQENVIKESIGKEYYKPFSSYLLTVFFFILINNLIGVIPIFPGGANVTGNITITFVLAICTFFAVNLFATKDYWKEIFWPKVPIYLKLPLPIMPFVEFFGVFTKPFALMIRLFANIMAGHTIILALTCLIFITVSMGMIVNLGMTAVSVLFCVFMNCLELFVACLQAYIFTLLSANYIGLAKVKE</sequence>
<comment type="caution">
    <text evidence="15">The sequence shown here is derived from an EMBL/GenBank/DDBJ whole genome shotgun (WGS) entry which is preliminary data.</text>
</comment>
<evidence type="ECO:0000313" key="13">
    <source>
        <dbReference type="EMBL" id="MTU29983.1"/>
    </source>
</evidence>
<dbReference type="GO" id="GO:0046933">
    <property type="term" value="F:proton-transporting ATP synthase activity, rotational mechanism"/>
    <property type="evidence" value="ECO:0007669"/>
    <property type="project" value="UniProtKB-UniRule"/>
</dbReference>
<evidence type="ECO:0000256" key="9">
    <source>
        <dbReference type="ARBA" id="ARBA00023136"/>
    </source>
</evidence>
<dbReference type="InterPro" id="IPR045083">
    <property type="entry name" value="ATP_synth_F0_asu_bact/mt"/>
</dbReference>
<proteinExistence type="inferred from homology"/>
<reference evidence="13 18" key="2">
    <citation type="journal article" date="2019" name="Nat. Med.">
        <title>A library of human gut bacterial isolates paired with longitudinal multiomics data enables mechanistic microbiome research.</title>
        <authorList>
            <person name="Poyet M."/>
            <person name="Groussin M."/>
            <person name="Gibbons S.M."/>
            <person name="Avila-Pacheco J."/>
            <person name="Jiang X."/>
            <person name="Kearney S.M."/>
            <person name="Perrotta A.R."/>
            <person name="Berdy B."/>
            <person name="Zhao S."/>
            <person name="Lieberman T.D."/>
            <person name="Swanson P.K."/>
            <person name="Smith M."/>
            <person name="Roesemann S."/>
            <person name="Alexander J.E."/>
            <person name="Rich S.A."/>
            <person name="Livny J."/>
            <person name="Vlamakis H."/>
            <person name="Clish C."/>
            <person name="Bullock K."/>
            <person name="Deik A."/>
            <person name="Scott J."/>
            <person name="Pierce K.A."/>
            <person name="Xavier R.J."/>
            <person name="Alm E.J."/>
        </authorList>
    </citation>
    <scope>NUCLEOTIDE SEQUENCE [LARGE SCALE GENOMIC DNA]</scope>
    <source>
        <strain evidence="13 18">BIOML-A25</strain>
    </source>
</reference>
<comment type="similarity">
    <text evidence="2 11 12">Belongs to the ATPase A chain family.</text>
</comment>
<dbReference type="EMBL" id="WNCR01000005">
    <property type="protein sequence ID" value="MTU29983.1"/>
    <property type="molecule type" value="Genomic_DNA"/>
</dbReference>
<dbReference type="HAMAP" id="MF_01393">
    <property type="entry name" value="ATP_synth_a_bact"/>
    <property type="match status" value="1"/>
</dbReference>
<evidence type="ECO:0000256" key="4">
    <source>
        <dbReference type="ARBA" id="ARBA00022547"/>
    </source>
</evidence>
<comment type="function">
    <text evidence="11 12">Key component of the proton channel; it plays a direct role in the translocation of protons across the membrane.</text>
</comment>
<dbReference type="Proteomes" id="UP000261088">
    <property type="component" value="Unassembled WGS sequence"/>
</dbReference>
<keyword evidence="7 11" id="KW-1133">Transmembrane helix</keyword>